<keyword evidence="5" id="KW-0547">Nucleotide-binding</keyword>
<evidence type="ECO:0000313" key="12">
    <source>
        <dbReference type="Proteomes" id="UP001501788"/>
    </source>
</evidence>
<evidence type="ECO:0000256" key="6">
    <source>
        <dbReference type="ARBA" id="ARBA00022777"/>
    </source>
</evidence>
<organism evidence="11 12">
    <name type="scientific">Acidovorax lacteus</name>
    <dbReference type="NCBI Taxonomy" id="1924988"/>
    <lineage>
        <taxon>Bacteria</taxon>
        <taxon>Pseudomonadati</taxon>
        <taxon>Pseudomonadota</taxon>
        <taxon>Betaproteobacteria</taxon>
        <taxon>Burkholderiales</taxon>
        <taxon>Comamonadaceae</taxon>
        <taxon>Acidovorax</taxon>
    </lineage>
</organism>
<proteinExistence type="predicted"/>
<keyword evidence="3" id="KW-0597">Phosphoprotein</keyword>
<keyword evidence="12" id="KW-1185">Reference proteome</keyword>
<dbReference type="SUPFAM" id="SSF55874">
    <property type="entry name" value="ATPase domain of HSP90 chaperone/DNA topoisomerase II/histidine kinase"/>
    <property type="match status" value="1"/>
</dbReference>
<dbReference type="InterPro" id="IPR004358">
    <property type="entry name" value="Sig_transdc_His_kin-like_C"/>
</dbReference>
<dbReference type="PANTHER" id="PTHR43065:SF46">
    <property type="entry name" value="C4-DICARBOXYLATE TRANSPORT SENSOR PROTEIN DCTB"/>
    <property type="match status" value="1"/>
</dbReference>
<dbReference type="PRINTS" id="PR00344">
    <property type="entry name" value="BCTRLSENSOR"/>
</dbReference>
<evidence type="ECO:0000259" key="10">
    <source>
        <dbReference type="PROSITE" id="PS50109"/>
    </source>
</evidence>
<gene>
    <name evidence="11" type="ORF">GCM10023090_20670</name>
</gene>
<protein>
    <recommendedName>
        <fullName evidence="2">histidine kinase</fullName>
        <ecNumber evidence="2">2.7.13.3</ecNumber>
    </recommendedName>
</protein>
<evidence type="ECO:0000256" key="3">
    <source>
        <dbReference type="ARBA" id="ARBA00022553"/>
    </source>
</evidence>
<dbReference type="SMART" id="SM00387">
    <property type="entry name" value="HATPase_c"/>
    <property type="match status" value="1"/>
</dbReference>
<evidence type="ECO:0000256" key="7">
    <source>
        <dbReference type="ARBA" id="ARBA00022840"/>
    </source>
</evidence>
<keyword evidence="8" id="KW-0902">Two-component regulatory system</keyword>
<dbReference type="InterPro" id="IPR003594">
    <property type="entry name" value="HATPase_dom"/>
</dbReference>
<keyword evidence="9" id="KW-0812">Transmembrane</keyword>
<dbReference type="PANTHER" id="PTHR43065">
    <property type="entry name" value="SENSOR HISTIDINE KINASE"/>
    <property type="match status" value="1"/>
</dbReference>
<name>A0ABP8LC11_9BURK</name>
<accession>A0ABP8LC11</accession>
<dbReference type="Gene3D" id="3.30.565.10">
    <property type="entry name" value="Histidine kinase-like ATPase, C-terminal domain"/>
    <property type="match status" value="1"/>
</dbReference>
<dbReference type="InterPro" id="IPR036890">
    <property type="entry name" value="HATPase_C_sf"/>
</dbReference>
<comment type="caution">
    <text evidence="11">The sequence shown here is derived from an EMBL/GenBank/DDBJ whole genome shotgun (WGS) entry which is preliminary data.</text>
</comment>
<dbReference type="SMART" id="SM00388">
    <property type="entry name" value="HisKA"/>
    <property type="match status" value="1"/>
</dbReference>
<keyword evidence="9" id="KW-1133">Transmembrane helix</keyword>
<dbReference type="InterPro" id="IPR003661">
    <property type="entry name" value="HisK_dim/P_dom"/>
</dbReference>
<feature type="domain" description="Histidine kinase" evidence="10">
    <location>
        <begin position="271"/>
        <end position="489"/>
    </location>
</feature>
<evidence type="ECO:0000256" key="4">
    <source>
        <dbReference type="ARBA" id="ARBA00022679"/>
    </source>
</evidence>
<comment type="catalytic activity">
    <reaction evidence="1">
        <text>ATP + protein L-histidine = ADP + protein N-phospho-L-histidine.</text>
        <dbReference type="EC" id="2.7.13.3"/>
    </reaction>
</comment>
<dbReference type="InterPro" id="IPR036097">
    <property type="entry name" value="HisK_dim/P_sf"/>
</dbReference>
<feature type="transmembrane region" description="Helical" evidence="9">
    <location>
        <begin position="220"/>
        <end position="240"/>
    </location>
</feature>
<dbReference type="EMBL" id="BAABEX010000013">
    <property type="protein sequence ID" value="GAA4425575.1"/>
    <property type="molecule type" value="Genomic_DNA"/>
</dbReference>
<sequence>MPPLRHPLPGLLAALAVALAGAAWLAVARVNALHAAFETDARIVHRLLSQRVVQHDAILATLVLLQPAPADAPGAALARLPSVYPQILAVRARNADADWDGPDAAALVAAETASRSAQRPVMVNADLDRGRYGLLMAGAPASYLLQIDLQAAVPWDEWPMDRAAHRGRFVLEADGRQWPLQPGQASGAGWTARFHKTLAAASQPLAVVAERRVGWDELPWARMALWCAATAAGWALLAALGRQRAARRRAEDLLRMGQAARLNTLGELAAGMAHELNQPLTALLASTQAARRLLAEPAPDWDTARDALDRAVDQARRASAVVGRLRRLVERPDLAAHPQALPAEAAVAEALHLLAPECAQRQVRCEVQAAPALPAVLADPVALQQILHNLLTNALQALEAVPPAQRRIDVHLHTAPGPVVAITVRDHGPGVPPEARGRLFEPFYSTRPGGLGLGLSLCESLAQAQGGRLELAPADGPGAAFVLTLPAAAAAVPSPTTPATAAPPLP</sequence>
<dbReference type="Pfam" id="PF02518">
    <property type="entry name" value="HATPase_c"/>
    <property type="match status" value="1"/>
</dbReference>
<evidence type="ECO:0000313" key="11">
    <source>
        <dbReference type="EMBL" id="GAA4425575.1"/>
    </source>
</evidence>
<evidence type="ECO:0000256" key="5">
    <source>
        <dbReference type="ARBA" id="ARBA00022741"/>
    </source>
</evidence>
<dbReference type="EC" id="2.7.13.3" evidence="2"/>
<keyword evidence="6" id="KW-0418">Kinase</keyword>
<dbReference type="InterPro" id="IPR005467">
    <property type="entry name" value="His_kinase_dom"/>
</dbReference>
<keyword evidence="4" id="KW-0808">Transferase</keyword>
<dbReference type="Gene3D" id="1.10.287.130">
    <property type="match status" value="1"/>
</dbReference>
<evidence type="ECO:0000256" key="1">
    <source>
        <dbReference type="ARBA" id="ARBA00000085"/>
    </source>
</evidence>
<dbReference type="Proteomes" id="UP001501788">
    <property type="component" value="Unassembled WGS sequence"/>
</dbReference>
<dbReference type="CDD" id="cd00082">
    <property type="entry name" value="HisKA"/>
    <property type="match status" value="1"/>
</dbReference>
<dbReference type="Pfam" id="PF00512">
    <property type="entry name" value="HisKA"/>
    <property type="match status" value="1"/>
</dbReference>
<keyword evidence="9" id="KW-0472">Membrane</keyword>
<evidence type="ECO:0000256" key="8">
    <source>
        <dbReference type="ARBA" id="ARBA00023012"/>
    </source>
</evidence>
<dbReference type="RefSeq" id="WP_345064364.1">
    <property type="nucleotide sequence ID" value="NZ_BAABEX010000013.1"/>
</dbReference>
<keyword evidence="7" id="KW-0067">ATP-binding</keyword>
<evidence type="ECO:0000256" key="2">
    <source>
        <dbReference type="ARBA" id="ARBA00012438"/>
    </source>
</evidence>
<dbReference type="SUPFAM" id="SSF47384">
    <property type="entry name" value="Homodimeric domain of signal transducing histidine kinase"/>
    <property type="match status" value="1"/>
</dbReference>
<dbReference type="PROSITE" id="PS50109">
    <property type="entry name" value="HIS_KIN"/>
    <property type="match status" value="1"/>
</dbReference>
<reference evidence="12" key="1">
    <citation type="journal article" date="2019" name="Int. J. Syst. Evol. Microbiol.">
        <title>The Global Catalogue of Microorganisms (GCM) 10K type strain sequencing project: providing services to taxonomists for standard genome sequencing and annotation.</title>
        <authorList>
            <consortium name="The Broad Institute Genomics Platform"/>
            <consortium name="The Broad Institute Genome Sequencing Center for Infectious Disease"/>
            <person name="Wu L."/>
            <person name="Ma J."/>
        </authorList>
    </citation>
    <scope>NUCLEOTIDE SEQUENCE [LARGE SCALE GENOMIC DNA]</scope>
    <source>
        <strain evidence="12">JCM 31890</strain>
    </source>
</reference>
<evidence type="ECO:0000256" key="9">
    <source>
        <dbReference type="SAM" id="Phobius"/>
    </source>
</evidence>